<protein>
    <recommendedName>
        <fullName evidence="1">GST N-terminal domain-containing protein</fullName>
    </recommendedName>
</protein>
<evidence type="ECO:0000259" key="1">
    <source>
        <dbReference type="Pfam" id="PF13409"/>
    </source>
</evidence>
<dbReference type="InterPro" id="IPR036249">
    <property type="entry name" value="Thioredoxin-like_sf"/>
</dbReference>
<dbReference type="Gene3D" id="1.20.1050.10">
    <property type="match status" value="1"/>
</dbReference>
<dbReference type="SUPFAM" id="SSF47616">
    <property type="entry name" value="GST C-terminal domain-like"/>
    <property type="match status" value="1"/>
</dbReference>
<dbReference type="PANTHER" id="PTHR32419:SF6">
    <property type="entry name" value="GLUTATHIONE S-TRANSFERASE OMEGA-LIKE 1-RELATED"/>
    <property type="match status" value="1"/>
</dbReference>
<dbReference type="AlphaFoldDB" id="A0A383BTX2"/>
<dbReference type="GO" id="GO:0004364">
    <property type="term" value="F:glutathione transferase activity"/>
    <property type="evidence" value="ECO:0007669"/>
    <property type="project" value="InterPro"/>
</dbReference>
<feature type="non-terminal residue" evidence="2">
    <location>
        <position position="229"/>
    </location>
</feature>
<dbReference type="Gene3D" id="3.40.30.10">
    <property type="entry name" value="Glutaredoxin"/>
    <property type="match status" value="1"/>
</dbReference>
<dbReference type="EMBL" id="UINC01203194">
    <property type="protein sequence ID" value="SVE23332.1"/>
    <property type="molecule type" value="Genomic_DNA"/>
</dbReference>
<proteinExistence type="predicted"/>
<dbReference type="Pfam" id="PF13409">
    <property type="entry name" value="GST_N_2"/>
    <property type="match status" value="1"/>
</dbReference>
<dbReference type="InterPro" id="IPR036282">
    <property type="entry name" value="Glutathione-S-Trfase_C_sf"/>
</dbReference>
<accession>A0A383BTX2</accession>
<evidence type="ECO:0000313" key="2">
    <source>
        <dbReference type="EMBL" id="SVE23332.1"/>
    </source>
</evidence>
<dbReference type="InterPro" id="IPR004045">
    <property type="entry name" value="Glutathione_S-Trfase_N"/>
</dbReference>
<dbReference type="PANTHER" id="PTHR32419">
    <property type="entry name" value="GLUTATHIONYL-HYDROQUINONE REDUCTASE"/>
    <property type="match status" value="1"/>
</dbReference>
<gene>
    <name evidence="2" type="ORF">METZ01_LOCUS476186</name>
</gene>
<feature type="domain" description="GST N-terminal" evidence="1">
    <location>
        <begin position="54"/>
        <end position="149"/>
    </location>
</feature>
<sequence>MGRLVEGKWRTDSIITSDKKGSYDRIPRSFRDSVSKAGPFTPESGRYHLYVSYACPWAHRTLIYRELKGLQDHISVNVVHPDMMDQGWTFETNFPETTGDDLYQKNHLSEIYLKAKPDVSTSVTVPVLWDKKHQTIVNNESSEIIRFFNQEFDEMTGNKEDYYPEALRDQIDRINEKIYHHINNGVYKSGFAGNQVAYQDAVTKVFDALDELEQILEGRKYLIGNQLTE</sequence>
<dbReference type="FunFam" id="3.40.30.10:FF:000058">
    <property type="entry name" value="Glutathione S-transferase, omega"/>
    <property type="match status" value="1"/>
</dbReference>
<dbReference type="GO" id="GO:0005737">
    <property type="term" value="C:cytoplasm"/>
    <property type="evidence" value="ECO:0007669"/>
    <property type="project" value="TreeGrafter"/>
</dbReference>
<dbReference type="InterPro" id="IPR016639">
    <property type="entry name" value="GST_Omega/GSH"/>
</dbReference>
<reference evidence="2" key="1">
    <citation type="submission" date="2018-05" db="EMBL/GenBank/DDBJ databases">
        <authorList>
            <person name="Lanie J.A."/>
            <person name="Ng W.-L."/>
            <person name="Kazmierczak K.M."/>
            <person name="Andrzejewski T.M."/>
            <person name="Davidsen T.M."/>
            <person name="Wayne K.J."/>
            <person name="Tettelin H."/>
            <person name="Glass J.I."/>
            <person name="Rusch D."/>
            <person name="Podicherti R."/>
            <person name="Tsui H.-C.T."/>
            <person name="Winkler M.E."/>
        </authorList>
    </citation>
    <scope>NUCLEOTIDE SEQUENCE</scope>
</reference>
<name>A0A383BTX2_9ZZZZ</name>
<organism evidence="2">
    <name type="scientific">marine metagenome</name>
    <dbReference type="NCBI Taxonomy" id="408172"/>
    <lineage>
        <taxon>unclassified sequences</taxon>
        <taxon>metagenomes</taxon>
        <taxon>ecological metagenomes</taxon>
    </lineage>
</organism>
<dbReference type="SUPFAM" id="SSF52833">
    <property type="entry name" value="Thioredoxin-like"/>
    <property type="match status" value="1"/>
</dbReference>